<dbReference type="AlphaFoldDB" id="A0A838XXA3"/>
<dbReference type="GO" id="GO:0006281">
    <property type="term" value="P:DNA repair"/>
    <property type="evidence" value="ECO:0007669"/>
    <property type="project" value="UniProtKB-UniRule"/>
</dbReference>
<dbReference type="GO" id="GO:0006260">
    <property type="term" value="P:DNA replication"/>
    <property type="evidence" value="ECO:0007669"/>
    <property type="project" value="UniProtKB-UniRule"/>
</dbReference>
<dbReference type="NCBIfam" id="TIGR00621">
    <property type="entry name" value="ssb"/>
    <property type="match status" value="1"/>
</dbReference>
<dbReference type="SUPFAM" id="SSF50249">
    <property type="entry name" value="Nucleic acid-binding proteins"/>
    <property type="match status" value="1"/>
</dbReference>
<sequence length="145" mass="16303">MARGVNKVILVGNLGQKPEIRYTQTNTAVATLSIATSESWKDKDSGEQREKTEWHRVVFFGKLAEIAEQYLDKGSQLYVEGKLQTRKWQDKEGNDKYTTEILGNEMNMLGGRQSSGDSGEFDQSQPASQTAQSHDNQISEEDIPF</sequence>
<comment type="caution">
    <text evidence="2">Lacks conserved residue(s) required for the propagation of feature annotation.</text>
</comment>
<dbReference type="GO" id="GO:0003697">
    <property type="term" value="F:single-stranded DNA binding"/>
    <property type="evidence" value="ECO:0007669"/>
    <property type="project" value="UniProtKB-UniRule"/>
</dbReference>
<evidence type="ECO:0000313" key="6">
    <source>
        <dbReference type="Proteomes" id="UP000551848"/>
    </source>
</evidence>
<evidence type="ECO:0000313" key="5">
    <source>
        <dbReference type="EMBL" id="MBA4692506.1"/>
    </source>
</evidence>
<dbReference type="EMBL" id="JACETL010000016">
    <property type="protein sequence ID" value="MBA4692506.1"/>
    <property type="molecule type" value="Genomic_DNA"/>
</dbReference>
<dbReference type="CDD" id="cd04496">
    <property type="entry name" value="SSB_OBF"/>
    <property type="match status" value="1"/>
</dbReference>
<comment type="function">
    <text evidence="2">Plays an important role in DNA replication, recombination and repair. Binds to ssDNA and to an array of partner proteins to recruit them to their sites of action during DNA metabolism.</text>
</comment>
<keyword evidence="2" id="KW-0235">DNA replication</keyword>
<gene>
    <name evidence="5" type="primary">ssb</name>
    <name evidence="5" type="ORF">H2072_02020</name>
</gene>
<dbReference type="PROSITE" id="PS50935">
    <property type="entry name" value="SSB"/>
    <property type="match status" value="1"/>
</dbReference>
<dbReference type="Proteomes" id="UP000551848">
    <property type="component" value="Unassembled WGS sequence"/>
</dbReference>
<evidence type="ECO:0000256" key="1">
    <source>
        <dbReference type="ARBA" id="ARBA00023125"/>
    </source>
</evidence>
<evidence type="ECO:0000256" key="2">
    <source>
        <dbReference type="HAMAP-Rule" id="MF_00984"/>
    </source>
</evidence>
<dbReference type="InterPro" id="IPR000424">
    <property type="entry name" value="Primosome_PriB/ssb"/>
</dbReference>
<dbReference type="Gene3D" id="2.40.50.140">
    <property type="entry name" value="Nucleic acid-binding proteins"/>
    <property type="match status" value="1"/>
</dbReference>
<feature type="compositionally biased region" description="Polar residues" evidence="4">
    <location>
        <begin position="112"/>
        <end position="136"/>
    </location>
</feature>
<evidence type="ECO:0000256" key="3">
    <source>
        <dbReference type="PIRNR" id="PIRNR002070"/>
    </source>
</evidence>
<dbReference type="InterPro" id="IPR011344">
    <property type="entry name" value="ssDNA-bd"/>
</dbReference>
<dbReference type="Pfam" id="PF00436">
    <property type="entry name" value="SSB"/>
    <property type="match status" value="1"/>
</dbReference>
<accession>A0A838XXA3</accession>
<protein>
    <recommendedName>
        <fullName evidence="2 3">Single-stranded DNA-binding protein</fullName>
        <shortName evidence="2">SSB</shortName>
    </recommendedName>
</protein>
<keyword evidence="2" id="KW-0234">DNA repair</keyword>
<feature type="short sequence motif" description="Important for interaction with partner proteins" evidence="2">
    <location>
        <begin position="140"/>
        <end position="145"/>
    </location>
</feature>
<dbReference type="HAMAP" id="MF_00984">
    <property type="entry name" value="SSB"/>
    <property type="match status" value="1"/>
</dbReference>
<keyword evidence="1 2" id="KW-0238">DNA-binding</keyword>
<keyword evidence="2" id="KW-0227">DNA damage</keyword>
<dbReference type="GO" id="GO:0006310">
    <property type="term" value="P:DNA recombination"/>
    <property type="evidence" value="ECO:0007669"/>
    <property type="project" value="UniProtKB-UniRule"/>
</dbReference>
<feature type="region of interest" description="Disordered" evidence="4">
    <location>
        <begin position="106"/>
        <end position="145"/>
    </location>
</feature>
<dbReference type="PANTHER" id="PTHR10302">
    <property type="entry name" value="SINGLE-STRANDED DNA-BINDING PROTEIN"/>
    <property type="match status" value="1"/>
</dbReference>
<evidence type="ECO:0000256" key="4">
    <source>
        <dbReference type="SAM" id="MobiDB-lite"/>
    </source>
</evidence>
<dbReference type="GO" id="GO:0009295">
    <property type="term" value="C:nucleoid"/>
    <property type="evidence" value="ECO:0007669"/>
    <property type="project" value="TreeGrafter"/>
</dbReference>
<comment type="subunit">
    <text evidence="2">Homotetramer.</text>
</comment>
<comment type="caution">
    <text evidence="5">The sequence shown here is derived from an EMBL/GenBank/DDBJ whole genome shotgun (WGS) entry which is preliminary data.</text>
</comment>
<dbReference type="InterPro" id="IPR012340">
    <property type="entry name" value="NA-bd_OB-fold"/>
</dbReference>
<organism evidence="5 6">
    <name type="scientific">SAR86 cluster bacterium</name>
    <dbReference type="NCBI Taxonomy" id="2030880"/>
    <lineage>
        <taxon>Bacteria</taxon>
        <taxon>Pseudomonadati</taxon>
        <taxon>Pseudomonadota</taxon>
        <taxon>Gammaproteobacteria</taxon>
        <taxon>SAR86 cluster</taxon>
    </lineage>
</organism>
<keyword evidence="2" id="KW-0233">DNA recombination</keyword>
<dbReference type="PANTHER" id="PTHR10302:SF27">
    <property type="entry name" value="SINGLE-STRANDED DNA-BINDING PROTEIN"/>
    <property type="match status" value="1"/>
</dbReference>
<name>A0A838XXA3_9GAMM</name>
<proteinExistence type="inferred from homology"/>
<reference evidence="5 6" key="1">
    <citation type="submission" date="2020-06" db="EMBL/GenBank/DDBJ databases">
        <title>Dysbiosis in marine aquaculture revealed through microbiome analysis: reverse ecology for environmental sustainability.</title>
        <authorList>
            <person name="Haro-Moreno J.M."/>
            <person name="Coutinho F.H."/>
            <person name="Zaragoza-Solas A."/>
            <person name="Picazo A."/>
            <person name="Almagro-Moreno S."/>
            <person name="Lopez-Perez M."/>
        </authorList>
    </citation>
    <scope>NUCLEOTIDE SEQUENCE [LARGE SCALE GENOMIC DNA]</scope>
    <source>
        <strain evidence="5">MCMED-G41</strain>
    </source>
</reference>
<dbReference type="PIRSF" id="PIRSF002070">
    <property type="entry name" value="SSB"/>
    <property type="match status" value="1"/>
</dbReference>